<dbReference type="AlphaFoldDB" id="A0A7I8VCU1"/>
<gene>
    <name evidence="1" type="ORF">DGYR_LOCUS2120</name>
</gene>
<organism evidence="1 2">
    <name type="scientific">Dimorphilus gyrociliatus</name>
    <dbReference type="NCBI Taxonomy" id="2664684"/>
    <lineage>
        <taxon>Eukaryota</taxon>
        <taxon>Metazoa</taxon>
        <taxon>Spiralia</taxon>
        <taxon>Lophotrochozoa</taxon>
        <taxon>Annelida</taxon>
        <taxon>Polychaeta</taxon>
        <taxon>Polychaeta incertae sedis</taxon>
        <taxon>Dinophilidae</taxon>
        <taxon>Dimorphilus</taxon>
    </lineage>
</organism>
<protein>
    <submittedName>
        <fullName evidence="1">Uncharacterized protein</fullName>
    </submittedName>
</protein>
<proteinExistence type="predicted"/>
<keyword evidence="2" id="KW-1185">Reference proteome</keyword>
<comment type="caution">
    <text evidence="1">The sequence shown here is derived from an EMBL/GenBank/DDBJ whole genome shotgun (WGS) entry which is preliminary data.</text>
</comment>
<sequence length="158" mass="17870">MAKRSEVDLKKEDLVEDIDAYSYKAKILIENQAESLKYKVKDILKEASQKVVNAVLYNKDGEEPVDDIVKLCKNGVNFSLINNFVAFQAGNSCDFGDIVYLPNGLESFSWKKAKKFDKSMVVEGLCVSEYSKSLYVALCNDEESFSCIYKGRDSELLF</sequence>
<name>A0A7I8VCU1_9ANNE</name>
<evidence type="ECO:0000313" key="2">
    <source>
        <dbReference type="Proteomes" id="UP000549394"/>
    </source>
</evidence>
<dbReference type="Proteomes" id="UP000549394">
    <property type="component" value="Unassembled WGS sequence"/>
</dbReference>
<evidence type="ECO:0000313" key="1">
    <source>
        <dbReference type="EMBL" id="CAD5113072.1"/>
    </source>
</evidence>
<reference evidence="1 2" key="1">
    <citation type="submission" date="2020-08" db="EMBL/GenBank/DDBJ databases">
        <authorList>
            <person name="Hejnol A."/>
        </authorList>
    </citation>
    <scope>NUCLEOTIDE SEQUENCE [LARGE SCALE GENOMIC DNA]</scope>
</reference>
<dbReference type="EMBL" id="CAJFCJ010000003">
    <property type="protein sequence ID" value="CAD5113072.1"/>
    <property type="molecule type" value="Genomic_DNA"/>
</dbReference>
<accession>A0A7I8VCU1</accession>